<dbReference type="AlphaFoldDB" id="A0A226DDS7"/>
<dbReference type="SUPFAM" id="SSF53098">
    <property type="entry name" value="Ribonuclease H-like"/>
    <property type="match status" value="1"/>
</dbReference>
<protein>
    <submittedName>
        <fullName evidence="2">Uncharacterized protein</fullName>
    </submittedName>
</protein>
<name>A0A226DDS7_FOLCA</name>
<dbReference type="InterPro" id="IPR012337">
    <property type="entry name" value="RNaseH-like_sf"/>
</dbReference>
<organism evidence="2 3">
    <name type="scientific">Folsomia candida</name>
    <name type="common">Springtail</name>
    <dbReference type="NCBI Taxonomy" id="158441"/>
    <lineage>
        <taxon>Eukaryota</taxon>
        <taxon>Metazoa</taxon>
        <taxon>Ecdysozoa</taxon>
        <taxon>Arthropoda</taxon>
        <taxon>Hexapoda</taxon>
        <taxon>Collembola</taxon>
        <taxon>Entomobryomorpha</taxon>
        <taxon>Isotomoidea</taxon>
        <taxon>Isotomidae</taxon>
        <taxon>Proisotominae</taxon>
        <taxon>Folsomia</taxon>
    </lineage>
</organism>
<feature type="region of interest" description="Disordered" evidence="1">
    <location>
        <begin position="1"/>
        <end position="36"/>
    </location>
</feature>
<dbReference type="EMBL" id="LNIX01000024">
    <property type="protein sequence ID" value="OXA42984.1"/>
    <property type="molecule type" value="Genomic_DNA"/>
</dbReference>
<feature type="compositionally biased region" description="Low complexity" evidence="1">
    <location>
        <begin position="15"/>
        <end position="28"/>
    </location>
</feature>
<sequence>MEAIENLSDEESNVSTLKGTKSKNSTKSISKKSKKQIDDGETTPELALKKRLGFENCDSYKLIFEKQYEYLGHVGDSDNFKAKCKLCTAAGKEKNYSFDSNSFKSNGNRHYTTCHGDYILQQTLAATVFPNFLLTPITETIYETVSNLILEAWISPRRPKNVPDIPLMQDKAMLVELRNLLSPVAEATNALEADGITSSLIYDQIVSTFDEIARTETTYFTPLKSQLLQQIIRRFGENIKLDNHLFISAVLDPRQKLDVFRNIVMMEHIIKAEMMLDSRTTEALWCVVFSVIELDVWYCIGGSGCGDPVKLGVVAELEATPTIVAVGHSYTPKPFHFKVKQFSPMHLREREDPVSKAGKSVIFLSVPPTAESLKPLFSHTTTPYNNGRVQVKVTIQYKWPEYSFLYLPNVVEVDGIGTCTPTNTTQYYCDTRMLRSSTV</sequence>
<proteinExistence type="predicted"/>
<comment type="caution">
    <text evidence="2">The sequence shown here is derived from an EMBL/GenBank/DDBJ whole genome shotgun (WGS) entry which is preliminary data.</text>
</comment>
<accession>A0A226DDS7</accession>
<evidence type="ECO:0000256" key="1">
    <source>
        <dbReference type="SAM" id="MobiDB-lite"/>
    </source>
</evidence>
<reference evidence="2 3" key="1">
    <citation type="submission" date="2015-12" db="EMBL/GenBank/DDBJ databases">
        <title>The genome of Folsomia candida.</title>
        <authorList>
            <person name="Faddeeva A."/>
            <person name="Derks M.F."/>
            <person name="Anvar Y."/>
            <person name="Smit S."/>
            <person name="Van Straalen N."/>
            <person name="Roelofs D."/>
        </authorList>
    </citation>
    <scope>NUCLEOTIDE SEQUENCE [LARGE SCALE GENOMIC DNA]</scope>
    <source>
        <strain evidence="2 3">VU population</strain>
        <tissue evidence="2">Whole body</tissue>
    </source>
</reference>
<gene>
    <name evidence="2" type="ORF">Fcan01_22403</name>
</gene>
<dbReference type="OrthoDB" id="1607513at2759"/>
<dbReference type="Proteomes" id="UP000198287">
    <property type="component" value="Unassembled WGS sequence"/>
</dbReference>
<evidence type="ECO:0000313" key="3">
    <source>
        <dbReference type="Proteomes" id="UP000198287"/>
    </source>
</evidence>
<keyword evidence="3" id="KW-1185">Reference proteome</keyword>
<evidence type="ECO:0000313" key="2">
    <source>
        <dbReference type="EMBL" id="OXA42984.1"/>
    </source>
</evidence>